<dbReference type="EMBL" id="JARBHB010000015">
    <property type="protein sequence ID" value="KAJ8867354.1"/>
    <property type="molecule type" value="Genomic_DNA"/>
</dbReference>
<reference evidence="1 2" key="1">
    <citation type="submission" date="2023-02" db="EMBL/GenBank/DDBJ databases">
        <title>LHISI_Scaffold_Assembly.</title>
        <authorList>
            <person name="Stuart O.P."/>
            <person name="Cleave R."/>
            <person name="Magrath M.J.L."/>
            <person name="Mikheyev A.S."/>
        </authorList>
    </citation>
    <scope>NUCLEOTIDE SEQUENCE [LARGE SCALE GENOMIC DNA]</scope>
    <source>
        <strain evidence="1">Daus_M_001</strain>
        <tissue evidence="1">Leg muscle</tissue>
    </source>
</reference>
<accession>A0ABQ9G4G7</accession>
<gene>
    <name evidence="1" type="ORF">PR048_031155</name>
</gene>
<comment type="caution">
    <text evidence="1">The sequence shown here is derived from an EMBL/GenBank/DDBJ whole genome shotgun (WGS) entry which is preliminary data.</text>
</comment>
<evidence type="ECO:0000313" key="2">
    <source>
        <dbReference type="Proteomes" id="UP001159363"/>
    </source>
</evidence>
<organism evidence="1 2">
    <name type="scientific">Dryococelus australis</name>
    <dbReference type="NCBI Taxonomy" id="614101"/>
    <lineage>
        <taxon>Eukaryota</taxon>
        <taxon>Metazoa</taxon>
        <taxon>Ecdysozoa</taxon>
        <taxon>Arthropoda</taxon>
        <taxon>Hexapoda</taxon>
        <taxon>Insecta</taxon>
        <taxon>Pterygota</taxon>
        <taxon>Neoptera</taxon>
        <taxon>Polyneoptera</taxon>
        <taxon>Phasmatodea</taxon>
        <taxon>Verophasmatodea</taxon>
        <taxon>Anareolatae</taxon>
        <taxon>Phasmatidae</taxon>
        <taxon>Eurycanthinae</taxon>
        <taxon>Dryococelus</taxon>
    </lineage>
</organism>
<evidence type="ECO:0000313" key="1">
    <source>
        <dbReference type="EMBL" id="KAJ8867354.1"/>
    </source>
</evidence>
<proteinExistence type="predicted"/>
<keyword evidence="2" id="KW-1185">Reference proteome</keyword>
<protein>
    <submittedName>
        <fullName evidence="1">Uncharacterized protein</fullName>
    </submittedName>
</protein>
<sequence length="494" mass="55420">MSVSFISSKRTGRIVSRRDRPKFRNGLPKALCLANTFTATSYMTYSPNTHCEWRLVYAVHGKGGNRARPCARKLTLRRWGRHFLLPKVTPFVTSATATGVTEKNIRKTAAPTANYNYTWGCGGVVVRLLVFHLGEPGSIPGGVASGFSHVRIVPDDGFSRGFPDSPAPAFHRCAILTSTTLIGSQDLDVKRERRDRRVRREASLEYRGSELDWTRHRHRNCNAISFCAGEHFAVSAMKNHHVMCQPRRHAPLSNFNTLGAGDVIFHRLNELRGVCCHIGPCGLLTDAADCTLPRHQFSRLSVQQQYEDEFKLLWQRPVNKRPLLEYAEDREALGALESLSKFGCCPDGGLHSPHAQRKSVGGAARYADDPPTSGIVRHVPHSPTTGNETHDVVNLRQIHENSHENARSRFPRMDHFLIFVKWESCLTMPLVGGFSRRSPVSPAISFRHCSIFTRHHPLKTSLLRAAQISSLTPGSRSNVNDTQPKRTLCYHHYN</sequence>
<dbReference type="Proteomes" id="UP001159363">
    <property type="component" value="Chromosome 14"/>
</dbReference>
<name>A0ABQ9G4G7_9NEOP</name>